<organism evidence="3 4">
    <name type="scientific">Nocardioides terrae</name>
    <dbReference type="NCBI Taxonomy" id="574651"/>
    <lineage>
        <taxon>Bacteria</taxon>
        <taxon>Bacillati</taxon>
        <taxon>Actinomycetota</taxon>
        <taxon>Actinomycetes</taxon>
        <taxon>Propionibacteriales</taxon>
        <taxon>Nocardioidaceae</taxon>
        <taxon>Nocardioides</taxon>
    </lineage>
</organism>
<name>A0A1I1NIP0_9ACTN</name>
<dbReference type="RefSeq" id="WP_091126410.1">
    <property type="nucleotide sequence ID" value="NZ_FOLB01000017.1"/>
</dbReference>
<dbReference type="EMBL" id="FOLB01000017">
    <property type="protein sequence ID" value="SFC97286.1"/>
    <property type="molecule type" value="Genomic_DNA"/>
</dbReference>
<accession>A0A1I1NIP0</accession>
<dbReference type="InterPro" id="IPR014862">
    <property type="entry name" value="TrwC"/>
</dbReference>
<dbReference type="AlphaFoldDB" id="A0A1I1NIP0"/>
<dbReference type="Gene3D" id="3.40.50.300">
    <property type="entry name" value="P-loop containing nucleotide triphosphate hydrolases"/>
    <property type="match status" value="2"/>
</dbReference>
<dbReference type="CDD" id="cd18809">
    <property type="entry name" value="SF1_C_RecD"/>
    <property type="match status" value="1"/>
</dbReference>
<evidence type="ECO:0000256" key="1">
    <source>
        <dbReference type="SAM" id="MobiDB-lite"/>
    </source>
</evidence>
<dbReference type="NCBIfam" id="NF041492">
    <property type="entry name" value="MobF"/>
    <property type="match status" value="1"/>
</dbReference>
<evidence type="ECO:0000313" key="4">
    <source>
        <dbReference type="Proteomes" id="UP000198832"/>
    </source>
</evidence>
<proteinExistence type="predicted"/>
<dbReference type="Proteomes" id="UP000198832">
    <property type="component" value="Unassembled WGS sequence"/>
</dbReference>
<sequence length="1126" mass="122497">MVVHKLTAGDGYTYLTRQVASADERRARGQSLADYYTARGNPPGVWLGHGSVVLNIQGMTVSEAQMKALFGAGRHPDRERMLADGAEEQATKLGRAYPKTSETKDGDIRRPVAGYDLVFTPVKSASVLWALGGSEIRRAVEDVHHEAVDSTLMWIERHAAFTRVGHGGAAQIDTTGIIAAAFDHYASRSGDPDLHTHVALSNKVQGSDGKWRSLDGRVLHSLGVAASERYNTRFEDGLHRRLGVRFAERSGQAAGKRPVREIVGVPPRLTGHFSKRRAAIEDRHAELLRDYRSTHGREPSRVAQLQLAQYATLETREAKGTGKTLAEYVACWSAEATEVIGRRGLAMMLAEVTKQPTPSLTVSAEQIELTAREVVRVVSQERSTWTRWNVYAETERALRGYRFEASGLSRDDVTEAVVAVATSDQFSIRIDEPTLVAEPAALCRESDHQSVYRIHGGERYTSSEILTAEESLVAAAMAHSDAVDPLVAEAAIAVYESEDHVHLDSGQRQVVEYFATYPAALTVGIGPAGAGKTTAMRAYAAVLAADGRRLIPLASSAKAAQVLGSEVGSRAENLHKFLHEQDRDSADDWFRLGPRDVVLVDEAGMAGTLQLARLVAVAAQQGAVVRLLGDPSQLSAVEAGGALRLLDAEVGAVRLDHLHRFADPSEAEASTQLREGDPGALTFYLQDDRVRDGSRKAMRSAAYEAWAADMRAGLTSLVIVTSAQDVRALNTRARTERIVLGEVEADGVLLHDDTSAGQGDWIVTRLNLRSATCHHGREWVKNGDTWAIRKRHDDGSLTVRHVVHRGQVRLPAAYVAENVELAYASTAHRAQGVTVDTGHALVTDETTRESLYVASTRGRLRNTWYVATDDALETDTDRVPEPPRSRHELLTRVLARSGAEKAAVTTIREAHREAFSLPVLVVRYRHAWEHAAMEALACAVRTIPRHLGERILADPARKRLAFALARAAASGTEPGQLLSAAIAYDDLGAARSPAAVLTSRITDVPRELGVPDLPVTESPLPWLPAGTVGHAAWDRYLSARAHLIAARAGELGTLTAAYREQYGLTGLPPRDLGEPPPLDTAQYVAWRHARREQETTRASSRTPRQALSAPAPLPTRLPSRGTHPTR</sequence>
<evidence type="ECO:0000259" key="2">
    <source>
        <dbReference type="SMART" id="SM00382"/>
    </source>
</evidence>
<dbReference type="SUPFAM" id="SSF55464">
    <property type="entry name" value="Origin of replication-binding domain, RBD-like"/>
    <property type="match status" value="1"/>
</dbReference>
<gene>
    <name evidence="3" type="ORF">SAMN04487968_11736</name>
</gene>
<dbReference type="CDD" id="cd17933">
    <property type="entry name" value="DEXSc_RecD-like"/>
    <property type="match status" value="1"/>
</dbReference>
<dbReference type="Pfam" id="PF08751">
    <property type="entry name" value="TrwC"/>
    <property type="match status" value="1"/>
</dbReference>
<dbReference type="SUPFAM" id="SSF52540">
    <property type="entry name" value="P-loop containing nucleoside triphosphate hydrolases"/>
    <property type="match status" value="2"/>
</dbReference>
<feature type="compositionally biased region" description="Polar residues" evidence="1">
    <location>
        <begin position="1096"/>
        <end position="1105"/>
    </location>
</feature>
<dbReference type="OrthoDB" id="4524286at2"/>
<dbReference type="Pfam" id="PF13604">
    <property type="entry name" value="AAA_30"/>
    <property type="match status" value="1"/>
</dbReference>
<feature type="region of interest" description="Disordered" evidence="1">
    <location>
        <begin position="1088"/>
        <end position="1126"/>
    </location>
</feature>
<feature type="domain" description="AAA+ ATPase" evidence="2">
    <location>
        <begin position="519"/>
        <end position="745"/>
    </location>
</feature>
<evidence type="ECO:0000313" key="3">
    <source>
        <dbReference type="EMBL" id="SFC97286.1"/>
    </source>
</evidence>
<dbReference type="STRING" id="574651.SAMN04487968_11736"/>
<reference evidence="3 4" key="1">
    <citation type="submission" date="2016-10" db="EMBL/GenBank/DDBJ databases">
        <authorList>
            <person name="de Groot N.N."/>
        </authorList>
    </citation>
    <scope>NUCLEOTIDE SEQUENCE [LARGE SCALE GENOMIC DNA]</scope>
    <source>
        <strain evidence="3 4">CGMCC 1.7056</strain>
    </source>
</reference>
<dbReference type="SMART" id="SM00382">
    <property type="entry name" value="AAA"/>
    <property type="match status" value="1"/>
</dbReference>
<dbReference type="Gene3D" id="2.30.30.940">
    <property type="match status" value="1"/>
</dbReference>
<dbReference type="InterPro" id="IPR027417">
    <property type="entry name" value="P-loop_NTPase"/>
</dbReference>
<keyword evidence="4" id="KW-1185">Reference proteome</keyword>
<dbReference type="InterPro" id="IPR003593">
    <property type="entry name" value="AAA+_ATPase"/>
</dbReference>
<protein>
    <submittedName>
        <fullName evidence="3">Conjugative relaxase domain-containing protein, TrwC/TraI family</fullName>
    </submittedName>
</protein>